<dbReference type="Gene3D" id="3.40.50.1980">
    <property type="entry name" value="Nitrogenase molybdenum iron protein domain"/>
    <property type="match status" value="2"/>
</dbReference>
<organism evidence="7 8">
    <name type="scientific">Pantoea cypripedii</name>
    <name type="common">Pectobacterium cypripedii</name>
    <name type="synonym">Erwinia cypripedii</name>
    <dbReference type="NCBI Taxonomy" id="55209"/>
    <lineage>
        <taxon>Bacteria</taxon>
        <taxon>Pseudomonadati</taxon>
        <taxon>Pseudomonadota</taxon>
        <taxon>Gammaproteobacteria</taxon>
        <taxon>Enterobacterales</taxon>
        <taxon>Erwiniaceae</taxon>
        <taxon>Pantoea</taxon>
    </lineage>
</organism>
<dbReference type="Pfam" id="PF01497">
    <property type="entry name" value="Peripla_BP_2"/>
    <property type="match status" value="1"/>
</dbReference>
<comment type="subcellular location">
    <subcellularLocation>
        <location evidence="1">Cell envelope</location>
    </subcellularLocation>
</comment>
<sequence length="280" mass="30462">MTHSFPYQISHEYGETFLTNKPVRVATISTGQTDSCVTLGIIPVGTTQGHGTGVFEPYLSLYYPQHARGLGTMRDLGERKDPDIEAIKSVHPDLILLNSAGLQQPEILTALQAIAPAVVTKGRGTNWRSDFLKVAEALGRQPEADSWLQSWDHDCLHTRPANTSIAFIQSNGQRVKLMGRHSFAGLIAKDLGLNWGGGEDFASVSRIIEPQDLAGIDADWIIFGGQKNGSSLIRSMAGWENLRAVQKGQAVEVDYQPYFNNAGPTAARIVLNQLRAIIGG</sequence>
<feature type="domain" description="Fe/B12 periplasmic-binding" evidence="6">
    <location>
        <begin position="24"/>
        <end position="280"/>
    </location>
</feature>
<keyword evidence="8" id="KW-1185">Reference proteome</keyword>
<dbReference type="GO" id="GO:0030288">
    <property type="term" value="C:outer membrane-bounded periplasmic space"/>
    <property type="evidence" value="ECO:0007669"/>
    <property type="project" value="TreeGrafter"/>
</dbReference>
<dbReference type="PROSITE" id="PS50983">
    <property type="entry name" value="FE_B12_PBP"/>
    <property type="match status" value="1"/>
</dbReference>
<name>A0A1X1ELI1_PANCY</name>
<keyword evidence="4" id="KW-0410">Iron transport</keyword>
<evidence type="ECO:0000259" key="6">
    <source>
        <dbReference type="PROSITE" id="PS50983"/>
    </source>
</evidence>
<reference evidence="7 8" key="1">
    <citation type="journal article" date="2017" name="Antonie Van Leeuwenhoek">
        <title>Phylogenomic resolution of the bacterial genus Pantoea and its relationship with Erwinia and Tatumella.</title>
        <authorList>
            <person name="Palmer M."/>
            <person name="Steenkamp E.T."/>
            <person name="Coetzee M.P."/>
            <person name="Chan W.Y."/>
            <person name="van Zyl E."/>
            <person name="De Maayer P."/>
            <person name="Coutinho T.A."/>
            <person name="Blom J."/>
            <person name="Smits T.H."/>
            <person name="Duffy B."/>
            <person name="Venter S.N."/>
        </authorList>
    </citation>
    <scope>NUCLEOTIDE SEQUENCE [LARGE SCALE GENOMIC DNA]</scope>
    <source>
        <strain evidence="7 8">LMG 2657</strain>
    </source>
</reference>
<dbReference type="InterPro" id="IPR051313">
    <property type="entry name" value="Bact_iron-sidero_bind"/>
</dbReference>
<proteinExistence type="inferred from homology"/>
<dbReference type="Proteomes" id="UP000193749">
    <property type="component" value="Unassembled WGS sequence"/>
</dbReference>
<dbReference type="STRING" id="55209.HA50_24415"/>
<dbReference type="OrthoDB" id="9793175at2"/>
<dbReference type="GO" id="GO:1901678">
    <property type="term" value="P:iron coordination entity transport"/>
    <property type="evidence" value="ECO:0007669"/>
    <property type="project" value="UniProtKB-ARBA"/>
</dbReference>
<comment type="similarity">
    <text evidence="2">Belongs to the bacterial solute-binding protein 8 family.</text>
</comment>
<protein>
    <recommendedName>
        <fullName evidence="6">Fe/B12 periplasmic-binding domain-containing protein</fullName>
    </recommendedName>
</protein>
<dbReference type="EMBL" id="MLJI01000002">
    <property type="protein sequence ID" value="ORM89749.1"/>
    <property type="molecule type" value="Genomic_DNA"/>
</dbReference>
<accession>A0A1X1ELI1</accession>
<keyword evidence="4" id="KW-0406">Ion transport</keyword>
<evidence type="ECO:0000256" key="3">
    <source>
        <dbReference type="ARBA" id="ARBA00022448"/>
    </source>
</evidence>
<evidence type="ECO:0000313" key="7">
    <source>
        <dbReference type="EMBL" id="ORM89749.1"/>
    </source>
</evidence>
<evidence type="ECO:0000256" key="1">
    <source>
        <dbReference type="ARBA" id="ARBA00004196"/>
    </source>
</evidence>
<evidence type="ECO:0000313" key="8">
    <source>
        <dbReference type="Proteomes" id="UP000193749"/>
    </source>
</evidence>
<dbReference type="SUPFAM" id="SSF53807">
    <property type="entry name" value="Helical backbone' metal receptor"/>
    <property type="match status" value="1"/>
</dbReference>
<evidence type="ECO:0000256" key="4">
    <source>
        <dbReference type="ARBA" id="ARBA00022496"/>
    </source>
</evidence>
<dbReference type="AlphaFoldDB" id="A0A1X1ELI1"/>
<comment type="caution">
    <text evidence="7">The sequence shown here is derived from an EMBL/GenBank/DDBJ whole genome shotgun (WGS) entry which is preliminary data.</text>
</comment>
<keyword evidence="3" id="KW-0813">Transport</keyword>
<keyword evidence="4" id="KW-0408">Iron</keyword>
<evidence type="ECO:0000256" key="2">
    <source>
        <dbReference type="ARBA" id="ARBA00008814"/>
    </source>
</evidence>
<dbReference type="PANTHER" id="PTHR30532">
    <property type="entry name" value="IRON III DICITRATE-BINDING PERIPLASMIC PROTEIN"/>
    <property type="match status" value="1"/>
</dbReference>
<gene>
    <name evidence="7" type="ORF">HA50_24415</name>
</gene>
<keyword evidence="5" id="KW-0732">Signal</keyword>
<dbReference type="InterPro" id="IPR002491">
    <property type="entry name" value="ABC_transptr_periplasmic_BD"/>
</dbReference>
<dbReference type="RefSeq" id="WP_084879468.1">
    <property type="nucleotide sequence ID" value="NZ_JAGGMY010000005.1"/>
</dbReference>
<dbReference type="PANTHER" id="PTHR30532:SF1">
    <property type="entry name" value="IRON(3+)-HYDROXAMATE-BINDING PROTEIN FHUD"/>
    <property type="match status" value="1"/>
</dbReference>
<evidence type="ECO:0000256" key="5">
    <source>
        <dbReference type="ARBA" id="ARBA00022729"/>
    </source>
</evidence>